<dbReference type="STRING" id="1165861.A0A0L0W167"/>
<proteinExistence type="predicted"/>
<gene>
    <name evidence="1" type="ORF">PSTG_02039</name>
</gene>
<name>A0A0L0W167_9BASI</name>
<evidence type="ECO:0000313" key="2">
    <source>
        <dbReference type="Proteomes" id="UP000054564"/>
    </source>
</evidence>
<protein>
    <submittedName>
        <fullName evidence="1">Uncharacterized protein</fullName>
    </submittedName>
</protein>
<comment type="caution">
    <text evidence="1">The sequence shown here is derived from an EMBL/GenBank/DDBJ whole genome shotgun (WGS) entry which is preliminary data.</text>
</comment>
<evidence type="ECO:0000313" key="1">
    <source>
        <dbReference type="EMBL" id="KNF04985.1"/>
    </source>
</evidence>
<dbReference type="OrthoDB" id="10259843at2759"/>
<dbReference type="AlphaFoldDB" id="A0A0L0W167"/>
<dbReference type="Proteomes" id="UP000054564">
    <property type="component" value="Unassembled WGS sequence"/>
</dbReference>
<organism evidence="1 2">
    <name type="scientific">Puccinia striiformis f. sp. tritici PST-78</name>
    <dbReference type="NCBI Taxonomy" id="1165861"/>
    <lineage>
        <taxon>Eukaryota</taxon>
        <taxon>Fungi</taxon>
        <taxon>Dikarya</taxon>
        <taxon>Basidiomycota</taxon>
        <taxon>Pucciniomycotina</taxon>
        <taxon>Pucciniomycetes</taxon>
        <taxon>Pucciniales</taxon>
        <taxon>Pucciniaceae</taxon>
        <taxon>Puccinia</taxon>
    </lineage>
</organism>
<reference evidence="2" key="1">
    <citation type="submission" date="2014-03" db="EMBL/GenBank/DDBJ databases">
        <title>The Genome Sequence of Puccinia striiformis f. sp. tritici PST-78.</title>
        <authorList>
            <consortium name="The Broad Institute Genome Sequencing Platform"/>
            <person name="Cuomo C."/>
            <person name="Hulbert S."/>
            <person name="Chen X."/>
            <person name="Walker B."/>
            <person name="Young S.K."/>
            <person name="Zeng Q."/>
            <person name="Gargeya S."/>
            <person name="Fitzgerald M."/>
            <person name="Haas B."/>
            <person name="Abouelleil A."/>
            <person name="Alvarado L."/>
            <person name="Arachchi H.M."/>
            <person name="Berlin A.M."/>
            <person name="Chapman S.B."/>
            <person name="Goldberg J."/>
            <person name="Griggs A."/>
            <person name="Gujja S."/>
            <person name="Hansen M."/>
            <person name="Howarth C."/>
            <person name="Imamovic A."/>
            <person name="Larimer J."/>
            <person name="McCowan C."/>
            <person name="Montmayeur A."/>
            <person name="Murphy C."/>
            <person name="Neiman D."/>
            <person name="Pearson M."/>
            <person name="Priest M."/>
            <person name="Roberts A."/>
            <person name="Saif S."/>
            <person name="Shea T."/>
            <person name="Sisk P."/>
            <person name="Sykes S."/>
            <person name="Wortman J."/>
            <person name="Nusbaum C."/>
            <person name="Birren B."/>
        </authorList>
    </citation>
    <scope>NUCLEOTIDE SEQUENCE [LARGE SCALE GENOMIC DNA]</scope>
    <source>
        <strain evidence="2">race PST-78</strain>
    </source>
</reference>
<sequence>MESEAFTSLSHRTLPTQHHLSHQASCPTMDLAVLTSPSTGIHSDQSGPSHDTTTCFCLSGSTPQVWLVCVTSFLTNNCACVDLLGHHIEINPGLRFNQITALHRSPDGQSLVVGLRSRSTTCPPMFISLSVHLGQLLAFPTVVTSSDLNLQSTPLYSDPPSNQFTQLDFLGWLSLHPSKKATQDSAESTTDTCLIGQSMCNKLPASLTAPQLSKIEIIRNHLGPVYTSNPSSGNPKLYDHYPMICFPPCLIGNQQQPKERLKTSSKNPYVYVMLSVYSTQFPCKPPIGNGRCNTLSPLLWYPKWYQW</sequence>
<keyword evidence="2" id="KW-1185">Reference proteome</keyword>
<dbReference type="EMBL" id="AJIL01000010">
    <property type="protein sequence ID" value="KNF04985.1"/>
    <property type="molecule type" value="Genomic_DNA"/>
</dbReference>
<accession>A0A0L0W167</accession>